<dbReference type="Proteomes" id="UP000253551">
    <property type="component" value="Unassembled WGS sequence"/>
</dbReference>
<dbReference type="GO" id="GO:0003697">
    <property type="term" value="F:single-stranded DNA binding"/>
    <property type="evidence" value="ECO:0007669"/>
    <property type="project" value="InterPro"/>
</dbReference>
<name>A0A367KS98_RHIST</name>
<evidence type="ECO:0008006" key="10">
    <source>
        <dbReference type="Google" id="ProtNLM"/>
    </source>
</evidence>
<reference evidence="8 9" key="1">
    <citation type="journal article" date="2018" name="G3 (Bethesda)">
        <title>Phylogenetic and Phylogenomic Definition of Rhizopus Species.</title>
        <authorList>
            <person name="Gryganskyi A.P."/>
            <person name="Golan J."/>
            <person name="Dolatabadi S."/>
            <person name="Mondo S."/>
            <person name="Robb S."/>
            <person name="Idnurm A."/>
            <person name="Muszewska A."/>
            <person name="Steczkiewicz K."/>
            <person name="Masonjones S."/>
            <person name="Liao H.L."/>
            <person name="Gajdeczka M.T."/>
            <person name="Anike F."/>
            <person name="Vuek A."/>
            <person name="Anishchenko I.M."/>
            <person name="Voigt K."/>
            <person name="de Hoog G.S."/>
            <person name="Smith M.E."/>
            <person name="Heitman J."/>
            <person name="Vilgalys R."/>
            <person name="Stajich J.E."/>
        </authorList>
    </citation>
    <scope>NUCLEOTIDE SEQUENCE [LARGE SCALE GENOMIC DNA]</scope>
    <source>
        <strain evidence="8 9">LSU 92-RS-03</strain>
    </source>
</reference>
<evidence type="ECO:0000313" key="8">
    <source>
        <dbReference type="EMBL" id="RCI05010.1"/>
    </source>
</evidence>
<sequence>MCGRFCCSLEPNTIRMRLQEEKVLEQSDIEWVNEEKYHTSYNFCPWQFVPALFEHGQKHTKLIQSMQWGFIASWIKNASYQRPINARSETLIENQHGLFQKSKNAFRCVIAAEGFYEWNKKKQPFYIKRKDGQLMLFAGLYATSNVDGKVLTTCAIVTTETNNQAFQKIHNRIPVILEPQDVNTWIDKTKSFTDKTSALLRPFEGELDIYQVSTDVNSTKVDSSTLILPLDQKKSSISRFLQPSTTHDESKKSTPDIDKVKYSHTIVLSYCLF</sequence>
<dbReference type="Gene3D" id="3.90.1680.10">
    <property type="entry name" value="SOS response associated peptidase-like"/>
    <property type="match status" value="1"/>
</dbReference>
<protein>
    <recommendedName>
        <fullName evidence="10">Abasic site processing protein</fullName>
    </recommendedName>
</protein>
<dbReference type="InterPro" id="IPR036590">
    <property type="entry name" value="SRAP-like"/>
</dbReference>
<organism evidence="8 9">
    <name type="scientific">Rhizopus stolonifer</name>
    <name type="common">Rhizopus nigricans</name>
    <dbReference type="NCBI Taxonomy" id="4846"/>
    <lineage>
        <taxon>Eukaryota</taxon>
        <taxon>Fungi</taxon>
        <taxon>Fungi incertae sedis</taxon>
        <taxon>Mucoromycota</taxon>
        <taxon>Mucoromycotina</taxon>
        <taxon>Mucoromycetes</taxon>
        <taxon>Mucorales</taxon>
        <taxon>Mucorineae</taxon>
        <taxon>Rhizopodaceae</taxon>
        <taxon>Rhizopus</taxon>
    </lineage>
</organism>
<evidence type="ECO:0000256" key="2">
    <source>
        <dbReference type="ARBA" id="ARBA00022670"/>
    </source>
</evidence>
<dbReference type="STRING" id="4846.A0A367KS98"/>
<evidence type="ECO:0000256" key="3">
    <source>
        <dbReference type="ARBA" id="ARBA00022763"/>
    </source>
</evidence>
<evidence type="ECO:0000256" key="7">
    <source>
        <dbReference type="ARBA" id="ARBA00023239"/>
    </source>
</evidence>
<dbReference type="GO" id="GO:0106300">
    <property type="term" value="P:protein-DNA covalent cross-linking repair"/>
    <property type="evidence" value="ECO:0007669"/>
    <property type="project" value="InterPro"/>
</dbReference>
<keyword evidence="5" id="KW-0190">Covalent protein-DNA linkage</keyword>
<keyword evidence="7" id="KW-0456">Lyase</keyword>
<keyword evidence="6" id="KW-0238">DNA-binding</keyword>
<dbReference type="AlphaFoldDB" id="A0A367KS98"/>
<evidence type="ECO:0000256" key="6">
    <source>
        <dbReference type="ARBA" id="ARBA00023125"/>
    </source>
</evidence>
<comment type="similarity">
    <text evidence="1">Belongs to the SOS response-associated peptidase family.</text>
</comment>
<gene>
    <name evidence="8" type="ORF">CU098_004180</name>
</gene>
<keyword evidence="2" id="KW-0645">Protease</keyword>
<dbReference type="InterPro" id="IPR003738">
    <property type="entry name" value="SRAP"/>
</dbReference>
<dbReference type="Pfam" id="PF02586">
    <property type="entry name" value="SRAP"/>
    <property type="match status" value="1"/>
</dbReference>
<dbReference type="EMBL" id="PJQM01000508">
    <property type="protein sequence ID" value="RCI05010.1"/>
    <property type="molecule type" value="Genomic_DNA"/>
</dbReference>
<evidence type="ECO:0000256" key="1">
    <source>
        <dbReference type="ARBA" id="ARBA00008136"/>
    </source>
</evidence>
<evidence type="ECO:0000256" key="5">
    <source>
        <dbReference type="ARBA" id="ARBA00023124"/>
    </source>
</evidence>
<comment type="caution">
    <text evidence="8">The sequence shown here is derived from an EMBL/GenBank/DDBJ whole genome shotgun (WGS) entry which is preliminary data.</text>
</comment>
<evidence type="ECO:0000313" key="9">
    <source>
        <dbReference type="Proteomes" id="UP000253551"/>
    </source>
</evidence>
<accession>A0A367KS98</accession>
<keyword evidence="9" id="KW-1185">Reference proteome</keyword>
<evidence type="ECO:0000256" key="4">
    <source>
        <dbReference type="ARBA" id="ARBA00022801"/>
    </source>
</evidence>
<dbReference type="GO" id="GO:0008233">
    <property type="term" value="F:peptidase activity"/>
    <property type="evidence" value="ECO:0007669"/>
    <property type="project" value="UniProtKB-KW"/>
</dbReference>
<dbReference type="GO" id="GO:0016829">
    <property type="term" value="F:lyase activity"/>
    <property type="evidence" value="ECO:0007669"/>
    <property type="project" value="UniProtKB-KW"/>
</dbReference>
<dbReference type="GO" id="GO:0006508">
    <property type="term" value="P:proteolysis"/>
    <property type="evidence" value="ECO:0007669"/>
    <property type="project" value="UniProtKB-KW"/>
</dbReference>
<dbReference type="PANTHER" id="PTHR13604:SF0">
    <property type="entry name" value="ABASIC SITE PROCESSING PROTEIN HMCES"/>
    <property type="match status" value="1"/>
</dbReference>
<proteinExistence type="inferred from homology"/>
<dbReference type="OrthoDB" id="2111841at2759"/>
<keyword evidence="3" id="KW-0227">DNA damage</keyword>
<dbReference type="SUPFAM" id="SSF143081">
    <property type="entry name" value="BB1717-like"/>
    <property type="match status" value="1"/>
</dbReference>
<dbReference type="PANTHER" id="PTHR13604">
    <property type="entry name" value="DC12-RELATED"/>
    <property type="match status" value="1"/>
</dbReference>
<keyword evidence="4" id="KW-0378">Hydrolase</keyword>